<evidence type="ECO:0000313" key="9">
    <source>
        <dbReference type="Proteomes" id="UP001140949"/>
    </source>
</evidence>
<comment type="subcellular location">
    <subcellularLocation>
        <location evidence="1">Mitochondrion inner membrane</location>
    </subcellularLocation>
</comment>
<feature type="signal peptide" evidence="7">
    <location>
        <begin position="1"/>
        <end position="17"/>
    </location>
</feature>
<dbReference type="GO" id="GO:0030150">
    <property type="term" value="P:protein import into mitochondrial matrix"/>
    <property type="evidence" value="ECO:0007669"/>
    <property type="project" value="TreeGrafter"/>
</dbReference>
<dbReference type="EMBL" id="JANAVB010010814">
    <property type="protein sequence ID" value="KAJ6838124.1"/>
    <property type="molecule type" value="Genomic_DNA"/>
</dbReference>
<keyword evidence="3" id="KW-0999">Mitochondrion inner membrane</keyword>
<keyword evidence="5" id="KW-0496">Mitochondrion</keyword>
<accession>A0AAX6HC06</accession>
<dbReference type="PANTHER" id="PTHR12763">
    <property type="match status" value="1"/>
</dbReference>
<dbReference type="AlphaFoldDB" id="A0AAX6HC06"/>
<evidence type="ECO:0000256" key="7">
    <source>
        <dbReference type="SAM" id="SignalP"/>
    </source>
</evidence>
<gene>
    <name evidence="8" type="ORF">M6B38_322600</name>
</gene>
<evidence type="ECO:0000256" key="4">
    <source>
        <dbReference type="ARBA" id="ARBA00022989"/>
    </source>
</evidence>
<evidence type="ECO:0000256" key="5">
    <source>
        <dbReference type="ARBA" id="ARBA00023128"/>
    </source>
</evidence>
<keyword evidence="4" id="KW-1133">Transmembrane helix</keyword>
<dbReference type="GO" id="GO:0001671">
    <property type="term" value="F:ATPase activator activity"/>
    <property type="evidence" value="ECO:0007669"/>
    <property type="project" value="TreeGrafter"/>
</dbReference>
<comment type="caution">
    <text evidence="8">The sequence shown here is derived from an EMBL/GenBank/DDBJ whole genome shotgun (WGS) entry which is preliminary data.</text>
</comment>
<evidence type="ECO:0000256" key="2">
    <source>
        <dbReference type="ARBA" id="ARBA00022692"/>
    </source>
</evidence>
<keyword evidence="9" id="KW-1185">Reference proteome</keyword>
<dbReference type="InterPro" id="IPR036869">
    <property type="entry name" value="J_dom_sf"/>
</dbReference>
<evidence type="ECO:0000256" key="1">
    <source>
        <dbReference type="ARBA" id="ARBA00004273"/>
    </source>
</evidence>
<feature type="chain" id="PRO_5043635095" evidence="7">
    <location>
        <begin position="18"/>
        <end position="123"/>
    </location>
</feature>
<proteinExistence type="predicted"/>
<dbReference type="Proteomes" id="UP001140949">
    <property type="component" value="Unassembled WGS sequence"/>
</dbReference>
<organism evidence="8 9">
    <name type="scientific">Iris pallida</name>
    <name type="common">Sweet iris</name>
    <dbReference type="NCBI Taxonomy" id="29817"/>
    <lineage>
        <taxon>Eukaryota</taxon>
        <taxon>Viridiplantae</taxon>
        <taxon>Streptophyta</taxon>
        <taxon>Embryophyta</taxon>
        <taxon>Tracheophyta</taxon>
        <taxon>Spermatophyta</taxon>
        <taxon>Magnoliopsida</taxon>
        <taxon>Liliopsida</taxon>
        <taxon>Asparagales</taxon>
        <taxon>Iridaceae</taxon>
        <taxon>Iridoideae</taxon>
        <taxon>Irideae</taxon>
        <taxon>Iris</taxon>
    </lineage>
</organism>
<dbReference type="PANTHER" id="PTHR12763:SF28">
    <property type="entry name" value="GEO10507P1-RELATED"/>
    <property type="match status" value="1"/>
</dbReference>
<reference evidence="8" key="1">
    <citation type="journal article" date="2023" name="GigaByte">
        <title>Genome assembly of the bearded iris, Iris pallida Lam.</title>
        <authorList>
            <person name="Bruccoleri R.E."/>
            <person name="Oakeley E.J."/>
            <person name="Faust A.M.E."/>
            <person name="Altorfer M."/>
            <person name="Dessus-Babus S."/>
            <person name="Burckhardt D."/>
            <person name="Oertli M."/>
            <person name="Naumann U."/>
            <person name="Petersen F."/>
            <person name="Wong J."/>
        </authorList>
    </citation>
    <scope>NUCLEOTIDE SEQUENCE</scope>
    <source>
        <strain evidence="8">GSM-AAB239-AS_SAM_17_03QT</strain>
    </source>
</reference>
<keyword evidence="7" id="KW-0732">Signal</keyword>
<dbReference type="GO" id="GO:0001405">
    <property type="term" value="C:PAM complex, Tim23 associated import motor"/>
    <property type="evidence" value="ECO:0007669"/>
    <property type="project" value="TreeGrafter"/>
</dbReference>
<evidence type="ECO:0000256" key="3">
    <source>
        <dbReference type="ARBA" id="ARBA00022792"/>
    </source>
</evidence>
<keyword evidence="6" id="KW-0472">Membrane</keyword>
<keyword evidence="2" id="KW-0812">Transmembrane</keyword>
<evidence type="ECO:0000256" key="6">
    <source>
        <dbReference type="ARBA" id="ARBA00023136"/>
    </source>
</evidence>
<reference evidence="8" key="2">
    <citation type="submission" date="2023-04" db="EMBL/GenBank/DDBJ databases">
        <authorList>
            <person name="Bruccoleri R.E."/>
            <person name="Oakeley E.J."/>
            <person name="Faust A.-M."/>
            <person name="Dessus-Babus S."/>
            <person name="Altorfer M."/>
            <person name="Burckhardt D."/>
            <person name="Oertli M."/>
            <person name="Naumann U."/>
            <person name="Petersen F."/>
            <person name="Wong J."/>
        </authorList>
    </citation>
    <scope>NUCLEOTIDE SEQUENCE</scope>
    <source>
        <strain evidence="8">GSM-AAB239-AS_SAM_17_03QT</strain>
        <tissue evidence="8">Leaf</tissue>
    </source>
</reference>
<evidence type="ECO:0000313" key="8">
    <source>
        <dbReference type="EMBL" id="KAJ6838124.1"/>
    </source>
</evidence>
<dbReference type="Gene3D" id="1.10.287.110">
    <property type="entry name" value="DnaJ domain"/>
    <property type="match status" value="1"/>
</dbReference>
<sequence length="123" mass="13878">MTSPFLAGLAVAAAALAGKYSIQAWQAYKVRPVVPRMRRFYEGGFQQTMTRREAALILGVRRNSDGHEDCQEVSVEPRNKIVCKERLGMVTRLSKGGGWKLRRLTCMKNQATAREAQVVMHQR</sequence>
<protein>
    <submittedName>
        <fullName evidence="8">Mitochondrial import inner membrane translocase subunit TIM14-3-like isoform X1</fullName>
    </submittedName>
</protein>
<name>A0AAX6HC06_IRIPA</name>